<keyword evidence="5" id="KW-0812">Transmembrane</keyword>
<protein>
    <submittedName>
        <fullName evidence="11">CMP-N-acetylneuraminate-beta-1,4-galactoside alpha-2,3-sialyltransferase-like protein</fullName>
    </submittedName>
</protein>
<dbReference type="Proteomes" id="UP000623129">
    <property type="component" value="Unassembled WGS sequence"/>
</dbReference>
<dbReference type="PANTHER" id="PTHR46779:SF1">
    <property type="entry name" value="BETA-1,6-GALACTOSYLTRANSFERASE GALT29A"/>
    <property type="match status" value="1"/>
</dbReference>
<evidence type="ECO:0000256" key="4">
    <source>
        <dbReference type="ARBA" id="ARBA00022679"/>
    </source>
</evidence>
<keyword evidence="8" id="KW-0333">Golgi apparatus</keyword>
<evidence type="ECO:0000256" key="10">
    <source>
        <dbReference type="ARBA" id="ARBA00023180"/>
    </source>
</evidence>
<comment type="subcellular location">
    <subcellularLocation>
        <location evidence="1">Golgi apparatus membrane</location>
        <topology evidence="1">Single-pass type II membrane protein</topology>
    </subcellularLocation>
</comment>
<dbReference type="EMBL" id="SWLB01000002">
    <property type="protein sequence ID" value="KAF3340841.1"/>
    <property type="molecule type" value="Genomic_DNA"/>
</dbReference>
<evidence type="ECO:0000256" key="2">
    <source>
        <dbReference type="ARBA" id="ARBA00006003"/>
    </source>
</evidence>
<keyword evidence="4 11" id="KW-0808">Transferase</keyword>
<name>A0A833VK42_9POAL</name>
<evidence type="ECO:0000256" key="5">
    <source>
        <dbReference type="ARBA" id="ARBA00022692"/>
    </source>
</evidence>
<evidence type="ECO:0000256" key="9">
    <source>
        <dbReference type="ARBA" id="ARBA00023136"/>
    </source>
</evidence>
<evidence type="ECO:0000313" key="11">
    <source>
        <dbReference type="EMBL" id="KAF3340841.1"/>
    </source>
</evidence>
<evidence type="ECO:0000313" key="12">
    <source>
        <dbReference type="Proteomes" id="UP000623129"/>
    </source>
</evidence>
<gene>
    <name evidence="11" type="ORF">FCM35_KLT09685</name>
</gene>
<evidence type="ECO:0000256" key="6">
    <source>
        <dbReference type="ARBA" id="ARBA00022968"/>
    </source>
</evidence>
<dbReference type="GO" id="GO:0000139">
    <property type="term" value="C:Golgi membrane"/>
    <property type="evidence" value="ECO:0007669"/>
    <property type="project" value="UniProtKB-SubCell"/>
</dbReference>
<dbReference type="Gene3D" id="3.90.1480.20">
    <property type="entry name" value="Glycosyl transferase family 29"/>
    <property type="match status" value="1"/>
</dbReference>
<dbReference type="CDD" id="cd19952">
    <property type="entry name" value="GT29"/>
    <property type="match status" value="1"/>
</dbReference>
<dbReference type="InterPro" id="IPR001675">
    <property type="entry name" value="Glyco_trans_29"/>
</dbReference>
<proteinExistence type="inferred from homology"/>
<comment type="similarity">
    <text evidence="2">Belongs to the glycosyltransferase 29 family.</text>
</comment>
<comment type="caution">
    <text evidence="11">The sequence shown here is derived from an EMBL/GenBank/DDBJ whole genome shotgun (WGS) entry which is preliminary data.</text>
</comment>
<keyword evidence="3 11" id="KW-0328">Glycosyltransferase</keyword>
<dbReference type="InterPro" id="IPR038578">
    <property type="entry name" value="GT29-like_sf"/>
</dbReference>
<dbReference type="AlphaFoldDB" id="A0A833VK42"/>
<dbReference type="GO" id="GO:0008373">
    <property type="term" value="F:sialyltransferase activity"/>
    <property type="evidence" value="ECO:0007669"/>
    <property type="project" value="InterPro"/>
</dbReference>
<organism evidence="11 12">
    <name type="scientific">Carex littledalei</name>
    <dbReference type="NCBI Taxonomy" id="544730"/>
    <lineage>
        <taxon>Eukaryota</taxon>
        <taxon>Viridiplantae</taxon>
        <taxon>Streptophyta</taxon>
        <taxon>Embryophyta</taxon>
        <taxon>Tracheophyta</taxon>
        <taxon>Spermatophyta</taxon>
        <taxon>Magnoliopsida</taxon>
        <taxon>Liliopsida</taxon>
        <taxon>Poales</taxon>
        <taxon>Cyperaceae</taxon>
        <taxon>Cyperoideae</taxon>
        <taxon>Cariceae</taxon>
        <taxon>Carex</taxon>
        <taxon>Carex subgen. Euthyceras</taxon>
    </lineage>
</organism>
<reference evidence="11" key="1">
    <citation type="submission" date="2020-01" db="EMBL/GenBank/DDBJ databases">
        <title>Genome sequence of Kobresia littledalei, the first chromosome-level genome in the family Cyperaceae.</title>
        <authorList>
            <person name="Qu G."/>
        </authorList>
    </citation>
    <scope>NUCLEOTIDE SEQUENCE</scope>
    <source>
        <strain evidence="11">C.B.Clarke</strain>
        <tissue evidence="11">Leaf</tissue>
    </source>
</reference>
<accession>A0A833VK42</accession>
<evidence type="ECO:0000256" key="7">
    <source>
        <dbReference type="ARBA" id="ARBA00022989"/>
    </source>
</evidence>
<keyword evidence="6" id="KW-0735">Signal-anchor</keyword>
<dbReference type="OrthoDB" id="10264956at2759"/>
<sequence>MKRSLRIPLAFSLLFAILSLLTLLSSRSVTFFHPSNRVFYWVARRNQSYSVLPSNLTAELRRLANSDPGGESMKKGIQDLLEGNLPLSRDQVRRHEPYTHPRLRWDPWDSDHVPHRLRSPKDYRNRIRVVPELRRLLRTRLWSHNKRYNLSELLYLPIGVESRPGKRHSSCAVVGNSGILLNSNHGEEIDKHDLVIRLNNARIKGYERHVGSKTGLSFINSHILIQCARRVGCFCHPYGENVPVLMYFCLASHFIDYLACNSTSGQNGAPLLITDPGFDALCAIIVKFYSLKRFAEETSQTGQLLADWGKIHDVKLFHYSSGFQAVMVALGICDRVSLFGFGKSDKVQHHYHTNQKKELDLHDYLAEYMFYRDLAERPEVIPFLTDLGFKVPSVLIYL</sequence>
<keyword evidence="12" id="KW-1185">Reference proteome</keyword>
<evidence type="ECO:0000256" key="3">
    <source>
        <dbReference type="ARBA" id="ARBA00022676"/>
    </source>
</evidence>
<evidence type="ECO:0000256" key="8">
    <source>
        <dbReference type="ARBA" id="ARBA00023034"/>
    </source>
</evidence>
<dbReference type="Pfam" id="PF00777">
    <property type="entry name" value="Glyco_transf_29"/>
    <property type="match status" value="1"/>
</dbReference>
<keyword evidence="9" id="KW-0472">Membrane</keyword>
<dbReference type="PANTHER" id="PTHR46779">
    <property type="entry name" value="BETA-1,6-GALACTOSYLTRANSFERASE GALT29A"/>
    <property type="match status" value="1"/>
</dbReference>
<evidence type="ECO:0000256" key="1">
    <source>
        <dbReference type="ARBA" id="ARBA00004323"/>
    </source>
</evidence>
<keyword evidence="10" id="KW-0325">Glycoprotein</keyword>
<keyword evidence="7" id="KW-1133">Transmembrane helix</keyword>